<accession>A0A445BA04</accession>
<name>A0A445BA04_ARAHY</name>
<reference evidence="1 2" key="1">
    <citation type="submission" date="2019-01" db="EMBL/GenBank/DDBJ databases">
        <title>Sequencing of cultivated peanut Arachis hypogaea provides insights into genome evolution and oil improvement.</title>
        <authorList>
            <person name="Chen X."/>
        </authorList>
    </citation>
    <scope>NUCLEOTIDE SEQUENCE [LARGE SCALE GENOMIC DNA]</scope>
    <source>
        <strain evidence="2">cv. Fuhuasheng</strain>
        <tissue evidence="1">Leaves</tissue>
    </source>
</reference>
<dbReference type="AlphaFoldDB" id="A0A445BA04"/>
<keyword evidence="2" id="KW-1185">Reference proteome</keyword>
<gene>
    <name evidence="1" type="ORF">Ahy_A10g050651</name>
</gene>
<comment type="caution">
    <text evidence="1">The sequence shown here is derived from an EMBL/GenBank/DDBJ whole genome shotgun (WGS) entry which is preliminary data.</text>
</comment>
<evidence type="ECO:0000313" key="1">
    <source>
        <dbReference type="EMBL" id="RYR35507.1"/>
    </source>
</evidence>
<organism evidence="1 2">
    <name type="scientific">Arachis hypogaea</name>
    <name type="common">Peanut</name>
    <dbReference type="NCBI Taxonomy" id="3818"/>
    <lineage>
        <taxon>Eukaryota</taxon>
        <taxon>Viridiplantae</taxon>
        <taxon>Streptophyta</taxon>
        <taxon>Embryophyta</taxon>
        <taxon>Tracheophyta</taxon>
        <taxon>Spermatophyta</taxon>
        <taxon>Magnoliopsida</taxon>
        <taxon>eudicotyledons</taxon>
        <taxon>Gunneridae</taxon>
        <taxon>Pentapetalae</taxon>
        <taxon>rosids</taxon>
        <taxon>fabids</taxon>
        <taxon>Fabales</taxon>
        <taxon>Fabaceae</taxon>
        <taxon>Papilionoideae</taxon>
        <taxon>50 kb inversion clade</taxon>
        <taxon>dalbergioids sensu lato</taxon>
        <taxon>Dalbergieae</taxon>
        <taxon>Pterocarpus clade</taxon>
        <taxon>Arachis</taxon>
    </lineage>
</organism>
<sequence>MYSLVPFMHSEILFKFTQLEVSRGQLFSLCPPYVPHSDIVNIVVMMASMKATRALPPRKWFVPSTMANDILLLKPLEVIIKRYLERWMPETTQLEHVFVPICEASHSWYLIVIDVSNARVYSLDVTKAPYTIERRERNMQTIVSFENLFYIHKLQMLDRNAGSFQLVSPDPTTWGSIQYPQGVLTLDDSFQSATWMLYWLQLAGKFNLTDIGNMTMPDRVRMKTAINIVHFPINEVLKKVELNSAAAWNTILHSIE</sequence>
<dbReference type="Gene3D" id="3.40.395.10">
    <property type="entry name" value="Adenoviral Proteinase, Chain A"/>
    <property type="match status" value="1"/>
</dbReference>
<proteinExistence type="predicted"/>
<dbReference type="SUPFAM" id="SSF54001">
    <property type="entry name" value="Cysteine proteinases"/>
    <property type="match status" value="1"/>
</dbReference>
<dbReference type="InterPro" id="IPR038765">
    <property type="entry name" value="Papain-like_cys_pep_sf"/>
</dbReference>
<evidence type="ECO:0000313" key="2">
    <source>
        <dbReference type="Proteomes" id="UP000289738"/>
    </source>
</evidence>
<evidence type="ECO:0008006" key="3">
    <source>
        <dbReference type="Google" id="ProtNLM"/>
    </source>
</evidence>
<protein>
    <recommendedName>
        <fullName evidence="3">Ubiquitin-like protease family profile domain-containing protein</fullName>
    </recommendedName>
</protein>
<dbReference type="EMBL" id="SDMP01000010">
    <property type="protein sequence ID" value="RYR35507.1"/>
    <property type="molecule type" value="Genomic_DNA"/>
</dbReference>
<dbReference type="Proteomes" id="UP000289738">
    <property type="component" value="Chromosome A10"/>
</dbReference>